<reference evidence="3 4" key="1">
    <citation type="submission" date="2015-08" db="EMBL/GenBank/DDBJ databases">
        <title>Next Generation Sequencing and Analysis of the Genome of Puccinia sorghi L Schw, the Causal Agent of Maize Common Rust.</title>
        <authorList>
            <person name="Rochi L."/>
            <person name="Burguener G."/>
            <person name="Darino M."/>
            <person name="Turjanski A."/>
            <person name="Kreff E."/>
            <person name="Dieguez M.J."/>
            <person name="Sacco F."/>
        </authorList>
    </citation>
    <scope>NUCLEOTIDE SEQUENCE [LARGE SCALE GENOMIC DNA]</scope>
    <source>
        <strain evidence="3 4">RO10H11247</strain>
    </source>
</reference>
<dbReference type="VEuPathDB" id="FungiDB:VP01_2814g1"/>
<feature type="transmembrane region" description="Helical" evidence="2">
    <location>
        <begin position="144"/>
        <end position="163"/>
    </location>
</feature>
<gene>
    <name evidence="3" type="ORF">VP01_2814g1</name>
</gene>
<proteinExistence type="predicted"/>
<protein>
    <submittedName>
        <fullName evidence="3">Uncharacterized protein</fullName>
    </submittedName>
</protein>
<sequence>MASNFEAIQTQIRKNPLGAFRVFFFVLIWTLALANVVIASGEFQNSLPFVIGLGPHRRVGIEDSRRQAFPVIIAPCVILIIGIPIVVGLPLFGVALFLSRYIVEVLWTGLVIVLTLGKAGGASLSPQPTSPSLPTVLQYDLSVVLALSFIIVTFLSLYNIILLTRVSFLMGKSGYNPMQVTVPSLLNTPANQSTAKEDASEPKAQAENLTPEEMAQVDQRIENGSVRTLSSGWDEDDQDEKGKKAGGSQGAFARAKSILNPSK</sequence>
<dbReference type="Proteomes" id="UP000037035">
    <property type="component" value="Unassembled WGS sequence"/>
</dbReference>
<feature type="transmembrane region" description="Helical" evidence="2">
    <location>
        <begin position="105"/>
        <end position="124"/>
    </location>
</feature>
<keyword evidence="2" id="KW-0812">Transmembrane</keyword>
<feature type="transmembrane region" description="Helical" evidence="2">
    <location>
        <begin position="20"/>
        <end position="39"/>
    </location>
</feature>
<evidence type="ECO:0000313" key="3">
    <source>
        <dbReference type="EMBL" id="KNZ54925.1"/>
    </source>
</evidence>
<name>A0A0L6V475_9BASI</name>
<accession>A0A0L6V475</accession>
<dbReference type="AlphaFoldDB" id="A0A0L6V475"/>
<evidence type="ECO:0000256" key="2">
    <source>
        <dbReference type="SAM" id="Phobius"/>
    </source>
</evidence>
<dbReference type="EMBL" id="LAVV01007740">
    <property type="protein sequence ID" value="KNZ54925.1"/>
    <property type="molecule type" value="Genomic_DNA"/>
</dbReference>
<evidence type="ECO:0000256" key="1">
    <source>
        <dbReference type="SAM" id="MobiDB-lite"/>
    </source>
</evidence>
<feature type="transmembrane region" description="Helical" evidence="2">
    <location>
        <begin position="72"/>
        <end position="98"/>
    </location>
</feature>
<comment type="caution">
    <text evidence="3">The sequence shown here is derived from an EMBL/GenBank/DDBJ whole genome shotgun (WGS) entry which is preliminary data.</text>
</comment>
<keyword evidence="2" id="KW-0472">Membrane</keyword>
<evidence type="ECO:0000313" key="4">
    <source>
        <dbReference type="Proteomes" id="UP000037035"/>
    </source>
</evidence>
<keyword evidence="4" id="KW-1185">Reference proteome</keyword>
<keyword evidence="2" id="KW-1133">Transmembrane helix</keyword>
<organism evidence="3 4">
    <name type="scientific">Puccinia sorghi</name>
    <dbReference type="NCBI Taxonomy" id="27349"/>
    <lineage>
        <taxon>Eukaryota</taxon>
        <taxon>Fungi</taxon>
        <taxon>Dikarya</taxon>
        <taxon>Basidiomycota</taxon>
        <taxon>Pucciniomycotina</taxon>
        <taxon>Pucciniomycetes</taxon>
        <taxon>Pucciniales</taxon>
        <taxon>Pucciniaceae</taxon>
        <taxon>Puccinia</taxon>
    </lineage>
</organism>
<dbReference type="OrthoDB" id="2501604at2759"/>
<feature type="region of interest" description="Disordered" evidence="1">
    <location>
        <begin position="190"/>
        <end position="263"/>
    </location>
</feature>